<dbReference type="KEGG" id="gog:C1280_34430"/>
<sequence>MDWVSRFRRTSDEPLEAPRTPEEVVLRLLAGNARFVCVAAPHVPAGSTVPPTAAAAPAPAAPVPKQAPFCAVLGCSDARVPSELVFEAGPNELFVVRVAGNVLGDECLGSLEYALHNFRDSLRLLLVLGHTGCGAVTAAVDAYLNPTGRNSTAFTRSLRAVVNHVLVAVRSGALSLEECWGAGVQSEPGYRDALIEISVYLNAAMTAYQLREEVRTSEESGTRTMFAVFDLATCQVIGPDLDPATDDTGKLSPAPADPDELIALGHQVAASPMVSRHLSDALRATRYSAPGPANV</sequence>
<dbReference type="GO" id="GO:0008270">
    <property type="term" value="F:zinc ion binding"/>
    <property type="evidence" value="ECO:0007669"/>
    <property type="project" value="InterPro"/>
</dbReference>
<evidence type="ECO:0000313" key="4">
    <source>
        <dbReference type="Proteomes" id="UP000245802"/>
    </source>
</evidence>
<comment type="similarity">
    <text evidence="1">Belongs to the beta-class carbonic anhydrase family.</text>
</comment>
<evidence type="ECO:0008006" key="5">
    <source>
        <dbReference type="Google" id="ProtNLM"/>
    </source>
</evidence>
<dbReference type="EMBL" id="CP025958">
    <property type="protein sequence ID" value="AWM41600.1"/>
    <property type="molecule type" value="Genomic_DNA"/>
</dbReference>
<dbReference type="SMART" id="SM00947">
    <property type="entry name" value="Pro_CA"/>
    <property type="match status" value="1"/>
</dbReference>
<reference evidence="3 4" key="1">
    <citation type="submission" date="2018-01" db="EMBL/GenBank/DDBJ databases">
        <title>G. obscuriglobus.</title>
        <authorList>
            <person name="Franke J."/>
            <person name="Blomberg W."/>
            <person name="Selmecki A."/>
        </authorList>
    </citation>
    <scope>NUCLEOTIDE SEQUENCE [LARGE SCALE GENOMIC DNA]</scope>
    <source>
        <strain evidence="3 4">DSM 5831</strain>
    </source>
</reference>
<feature type="binding site" evidence="2">
    <location>
        <position position="75"/>
    </location>
    <ligand>
        <name>Zn(2+)</name>
        <dbReference type="ChEBI" id="CHEBI:29105"/>
    </ligand>
</feature>
<feature type="binding site" evidence="2">
    <location>
        <position position="133"/>
    </location>
    <ligand>
        <name>Zn(2+)</name>
        <dbReference type="ChEBI" id="CHEBI:29105"/>
    </ligand>
</feature>
<dbReference type="Pfam" id="PF00484">
    <property type="entry name" value="Pro_CA"/>
    <property type="match status" value="1"/>
</dbReference>
<keyword evidence="4" id="KW-1185">Reference proteome</keyword>
<dbReference type="GO" id="GO:0004089">
    <property type="term" value="F:carbonate dehydratase activity"/>
    <property type="evidence" value="ECO:0007669"/>
    <property type="project" value="InterPro"/>
</dbReference>
<dbReference type="RefSeq" id="WP_010035663.1">
    <property type="nucleotide sequence ID" value="NZ_CP025958.1"/>
</dbReference>
<feature type="binding site" evidence="2">
    <location>
        <position position="77"/>
    </location>
    <ligand>
        <name>Zn(2+)</name>
        <dbReference type="ChEBI" id="CHEBI:29105"/>
    </ligand>
</feature>
<accession>A0A2Z3HJG6</accession>
<organism evidence="3 4">
    <name type="scientific">Gemmata obscuriglobus</name>
    <dbReference type="NCBI Taxonomy" id="114"/>
    <lineage>
        <taxon>Bacteria</taxon>
        <taxon>Pseudomonadati</taxon>
        <taxon>Planctomycetota</taxon>
        <taxon>Planctomycetia</taxon>
        <taxon>Gemmatales</taxon>
        <taxon>Gemmataceae</taxon>
        <taxon>Gemmata</taxon>
    </lineage>
</organism>
<proteinExistence type="inferred from homology"/>
<gene>
    <name evidence="3" type="ORF">C1280_34430</name>
</gene>
<dbReference type="PANTHER" id="PTHR11002:SF79">
    <property type="entry name" value="CARBONIC ANHYDRASE 2"/>
    <property type="match status" value="1"/>
</dbReference>
<comment type="cofactor">
    <cofactor evidence="2">
        <name>Zn(2+)</name>
        <dbReference type="ChEBI" id="CHEBI:29105"/>
    </cofactor>
    <text evidence="2">Binds 1 zinc ion per subunit.</text>
</comment>
<dbReference type="InterPro" id="IPR036874">
    <property type="entry name" value="Carbonic_anhydrase_sf"/>
</dbReference>
<dbReference type="AlphaFoldDB" id="A0A2Z3HJG6"/>
<protein>
    <recommendedName>
        <fullName evidence="5">Carbonic anhydrase</fullName>
    </recommendedName>
</protein>
<keyword evidence="2" id="KW-0479">Metal-binding</keyword>
<dbReference type="OrthoDB" id="9769739at2"/>
<dbReference type="InterPro" id="IPR001765">
    <property type="entry name" value="Carbonic_anhydrase"/>
</dbReference>
<evidence type="ECO:0000313" key="3">
    <source>
        <dbReference type="EMBL" id="AWM41600.1"/>
    </source>
</evidence>
<dbReference type="PANTHER" id="PTHR11002">
    <property type="entry name" value="CARBONIC ANHYDRASE"/>
    <property type="match status" value="1"/>
</dbReference>
<feature type="binding site" evidence="2">
    <location>
        <position position="130"/>
    </location>
    <ligand>
        <name>Zn(2+)</name>
        <dbReference type="ChEBI" id="CHEBI:29105"/>
    </ligand>
</feature>
<dbReference type="SUPFAM" id="SSF53056">
    <property type="entry name" value="beta-carbonic anhydrase, cab"/>
    <property type="match status" value="1"/>
</dbReference>
<evidence type="ECO:0000256" key="2">
    <source>
        <dbReference type="PIRSR" id="PIRSR601765-1"/>
    </source>
</evidence>
<dbReference type="Gene3D" id="3.40.1050.10">
    <property type="entry name" value="Carbonic anhydrase"/>
    <property type="match status" value="1"/>
</dbReference>
<dbReference type="Proteomes" id="UP000245802">
    <property type="component" value="Chromosome"/>
</dbReference>
<name>A0A2Z3HJG6_9BACT</name>
<evidence type="ECO:0000256" key="1">
    <source>
        <dbReference type="ARBA" id="ARBA00006217"/>
    </source>
</evidence>
<keyword evidence="2" id="KW-0862">Zinc</keyword>